<dbReference type="Gene3D" id="3.30.70.1340">
    <property type="entry name" value="MTH889-like domain"/>
    <property type="match status" value="1"/>
</dbReference>
<dbReference type="RefSeq" id="WP_267926658.1">
    <property type="nucleotide sequence ID" value="NZ_AP024233.1"/>
</dbReference>
<proteinExistence type="predicted"/>
<organism evidence="1 2">
    <name type="scientific">Desulfolithobacter dissulfuricans</name>
    <dbReference type="NCBI Taxonomy" id="2795293"/>
    <lineage>
        <taxon>Bacteria</taxon>
        <taxon>Pseudomonadati</taxon>
        <taxon>Thermodesulfobacteriota</taxon>
        <taxon>Desulfobulbia</taxon>
        <taxon>Desulfobulbales</taxon>
        <taxon>Desulfobulbaceae</taxon>
        <taxon>Desulfolithobacter</taxon>
    </lineage>
</organism>
<gene>
    <name evidence="1" type="ORF">GF1_22930</name>
</gene>
<reference evidence="1" key="1">
    <citation type="submission" date="2020-12" db="EMBL/GenBank/DDBJ databases">
        <title>Desulfobium dissulfuricans gen. nov., sp. nov., a novel mesophilic, sulfate-reducing bacterium isolated from a deep-sea hydrothermal vent.</title>
        <authorList>
            <person name="Hashimoto Y."/>
            <person name="Tame A."/>
            <person name="Sawayama S."/>
            <person name="Miyazaki J."/>
            <person name="Takai K."/>
            <person name="Nakagawa S."/>
        </authorList>
    </citation>
    <scope>NUCLEOTIDE SEQUENCE</scope>
    <source>
        <strain evidence="1">GF1</strain>
    </source>
</reference>
<evidence type="ECO:0000313" key="1">
    <source>
        <dbReference type="EMBL" id="BCO09917.1"/>
    </source>
</evidence>
<dbReference type="Pfam" id="PF02680">
    <property type="entry name" value="DUF211"/>
    <property type="match status" value="1"/>
</dbReference>
<accession>A0A915U3G2</accession>
<dbReference type="SUPFAM" id="SSF160363">
    <property type="entry name" value="MTH889-like"/>
    <property type="match status" value="1"/>
</dbReference>
<dbReference type="AlphaFoldDB" id="A0A915U3G2"/>
<protein>
    <recommendedName>
        <fullName evidence="3">DUF211 domain-containing protein</fullName>
    </recommendedName>
</protein>
<sequence length="90" mass="9776">MAVIRRLVLDVLKPHQPNALDFAVTLAEQGADYRVRLTVTEMDEKTESTVLVITGQNIEFEAILAAIKQMGASVHSIDEVEVCATGPAPE</sequence>
<dbReference type="PANTHER" id="PTHR42240:SF1">
    <property type="entry name" value="DUF211 DOMAIN-CONTAINING PROTEIN"/>
    <property type="match status" value="1"/>
</dbReference>
<dbReference type="Proteomes" id="UP001063350">
    <property type="component" value="Chromosome"/>
</dbReference>
<dbReference type="InterPro" id="IPR003831">
    <property type="entry name" value="DUF211"/>
</dbReference>
<name>A0A915U3G2_9BACT</name>
<evidence type="ECO:0008006" key="3">
    <source>
        <dbReference type="Google" id="ProtNLM"/>
    </source>
</evidence>
<dbReference type="PANTHER" id="PTHR42240">
    <property type="entry name" value="DUF211 DOMAIN-CONTAINING PROTEIN"/>
    <property type="match status" value="1"/>
</dbReference>
<evidence type="ECO:0000313" key="2">
    <source>
        <dbReference type="Proteomes" id="UP001063350"/>
    </source>
</evidence>
<dbReference type="InterPro" id="IPR023129">
    <property type="entry name" value="MTH889-like_dom_sf"/>
</dbReference>
<dbReference type="EMBL" id="AP024233">
    <property type="protein sequence ID" value="BCO09917.1"/>
    <property type="molecule type" value="Genomic_DNA"/>
</dbReference>
<dbReference type="KEGG" id="ddu:GF1_22930"/>
<keyword evidence="2" id="KW-1185">Reference proteome</keyword>